<feature type="transmembrane region" description="Helical" evidence="8">
    <location>
        <begin position="308"/>
        <end position="328"/>
    </location>
</feature>
<evidence type="ECO:0000256" key="3">
    <source>
        <dbReference type="ARBA" id="ARBA00022448"/>
    </source>
</evidence>
<feature type="domain" description="Major facilitator superfamily (MFS) profile" evidence="9">
    <location>
        <begin position="18"/>
        <end position="465"/>
    </location>
</feature>
<sequence length="474" mass="50632">MDEAQIDTKKIYERRWSILIAVMLGSIMAPIDGSIMNIAMPTLREVFHAPLETVSWVSMAYLLVVSSTLLAFGRLGDIMGYRRIYQTGLFIFTASSAICGFASNISALIAGRVAQAIGGGMLLSMAPAILTAVFPPSDRGKALGMNAMSVAVGLAIGPSLGGFLVSTLGWEYIFFINVPIGMAAFIWAQLVLPRNSVRRNERFDAIGAMLAFSLLFSLLLYINRGSQWGWISLTGVITLGIAVISFIAFILLENRQSEPMLDLSLFKIRLFTAGTVSTLLNFSAQYIMTFLTPFYLAQKGLSPSTAGAVMTAFPAVMLVMSPVSGALSDRLGARGLSTLGAAISAGGIFLMSTLTLDSPIWRIALNLAVFGIGNGLFQSPNNSSVMGSVPRDRLGIASSFLATMRNVGMVMGIAIGGAVFSNLSQYFMTQLNLTGTALQNTAFMYALRIAYMTGMALDILCAVTSAVRGRHNAV</sequence>
<dbReference type="NCBIfam" id="TIGR00711">
    <property type="entry name" value="efflux_EmrB"/>
    <property type="match status" value="1"/>
</dbReference>
<evidence type="ECO:0000259" key="9">
    <source>
        <dbReference type="PROSITE" id="PS50850"/>
    </source>
</evidence>
<dbReference type="Proteomes" id="UP000008457">
    <property type="component" value="Chromosome"/>
</dbReference>
<feature type="transmembrane region" description="Helical" evidence="8">
    <location>
        <begin position="16"/>
        <end position="36"/>
    </location>
</feature>
<evidence type="ECO:0000313" key="10">
    <source>
        <dbReference type="EMBL" id="AEE95565.1"/>
    </source>
</evidence>
<keyword evidence="3" id="KW-0813">Transport</keyword>
<dbReference type="PANTHER" id="PTHR42718:SF9">
    <property type="entry name" value="MAJOR FACILITATOR SUPERFAMILY MULTIDRUG TRANSPORTER MFSC"/>
    <property type="match status" value="1"/>
</dbReference>
<feature type="transmembrane region" description="Helical" evidence="8">
    <location>
        <begin position="360"/>
        <end position="377"/>
    </location>
</feature>
<dbReference type="OrthoDB" id="102502at2"/>
<dbReference type="InterPro" id="IPR020846">
    <property type="entry name" value="MFS_dom"/>
</dbReference>
<dbReference type="PANTHER" id="PTHR42718">
    <property type="entry name" value="MAJOR FACILITATOR SUPERFAMILY MULTIDRUG TRANSPORTER MFSC"/>
    <property type="match status" value="1"/>
</dbReference>
<feature type="transmembrane region" description="Helical" evidence="8">
    <location>
        <begin position="273"/>
        <end position="296"/>
    </location>
</feature>
<name>F3ZXQ8_MAHA5</name>
<feature type="transmembrane region" description="Helical" evidence="8">
    <location>
        <begin position="443"/>
        <end position="467"/>
    </location>
</feature>
<evidence type="ECO:0000256" key="6">
    <source>
        <dbReference type="ARBA" id="ARBA00022989"/>
    </source>
</evidence>
<dbReference type="STRING" id="697281.Mahau_0349"/>
<feature type="transmembrane region" description="Helical" evidence="8">
    <location>
        <begin position="203"/>
        <end position="222"/>
    </location>
</feature>
<keyword evidence="7 8" id="KW-0472">Membrane</keyword>
<dbReference type="KEGG" id="mas:Mahau_0349"/>
<feature type="transmembrane region" description="Helical" evidence="8">
    <location>
        <begin position="228"/>
        <end position="252"/>
    </location>
</feature>
<dbReference type="InterPro" id="IPR011701">
    <property type="entry name" value="MFS"/>
</dbReference>
<dbReference type="GO" id="GO:0005886">
    <property type="term" value="C:plasma membrane"/>
    <property type="evidence" value="ECO:0007669"/>
    <property type="project" value="UniProtKB-SubCell"/>
</dbReference>
<dbReference type="SUPFAM" id="SSF103473">
    <property type="entry name" value="MFS general substrate transporter"/>
    <property type="match status" value="1"/>
</dbReference>
<dbReference type="RefSeq" id="WP_013779998.1">
    <property type="nucleotide sequence ID" value="NC_015520.1"/>
</dbReference>
<dbReference type="InterPro" id="IPR004638">
    <property type="entry name" value="EmrB-like"/>
</dbReference>
<dbReference type="eggNOG" id="COG2814">
    <property type="taxonomic scope" value="Bacteria"/>
</dbReference>
<organism evidence="10 11">
    <name type="scientific">Mahella australiensis (strain DSM 15567 / CIP 107919 / 50-1 BON)</name>
    <dbReference type="NCBI Taxonomy" id="697281"/>
    <lineage>
        <taxon>Bacteria</taxon>
        <taxon>Bacillati</taxon>
        <taxon>Bacillota</taxon>
        <taxon>Clostridia</taxon>
        <taxon>Thermoanaerobacterales</taxon>
        <taxon>Thermoanaerobacterales Family IV. Incertae Sedis</taxon>
        <taxon>Mahella</taxon>
    </lineage>
</organism>
<feature type="transmembrane region" description="Helical" evidence="8">
    <location>
        <begin position="116"/>
        <end position="135"/>
    </location>
</feature>
<dbReference type="Gene3D" id="1.20.1720.10">
    <property type="entry name" value="Multidrug resistance protein D"/>
    <property type="match status" value="1"/>
</dbReference>
<gene>
    <name evidence="10" type="ordered locus">Mahau_0349</name>
</gene>
<keyword evidence="4" id="KW-1003">Cell membrane</keyword>
<feature type="transmembrane region" description="Helical" evidence="8">
    <location>
        <begin position="398"/>
        <end position="423"/>
    </location>
</feature>
<dbReference type="Pfam" id="PF07690">
    <property type="entry name" value="MFS_1"/>
    <property type="match status" value="1"/>
</dbReference>
<keyword evidence="6 8" id="KW-1133">Transmembrane helix</keyword>
<protein>
    <submittedName>
        <fullName evidence="10">Drug resistance transporter, EmrB/QacA subfamily</fullName>
    </submittedName>
</protein>
<dbReference type="GO" id="GO:0022857">
    <property type="term" value="F:transmembrane transporter activity"/>
    <property type="evidence" value="ECO:0007669"/>
    <property type="project" value="InterPro"/>
</dbReference>
<dbReference type="HOGENOM" id="CLU_000960_28_3_9"/>
<evidence type="ECO:0000256" key="4">
    <source>
        <dbReference type="ARBA" id="ARBA00022475"/>
    </source>
</evidence>
<dbReference type="Gene3D" id="1.20.1250.20">
    <property type="entry name" value="MFS general substrate transporter like domains"/>
    <property type="match status" value="1"/>
</dbReference>
<dbReference type="AlphaFoldDB" id="F3ZXQ8"/>
<accession>F3ZXQ8</accession>
<reference evidence="11" key="1">
    <citation type="submission" date="2010-11" db="EMBL/GenBank/DDBJ databases">
        <title>The complete genome of Mahella australiensis DSM 15567.</title>
        <authorList>
            <consortium name="US DOE Joint Genome Institute (JGI-PGF)"/>
            <person name="Lucas S."/>
            <person name="Copeland A."/>
            <person name="Lapidus A."/>
            <person name="Bruce D."/>
            <person name="Goodwin L."/>
            <person name="Pitluck S."/>
            <person name="Kyrpides N."/>
            <person name="Mavromatis K."/>
            <person name="Pagani I."/>
            <person name="Ivanova N."/>
            <person name="Teshima H."/>
            <person name="Brettin T."/>
            <person name="Detter J.C."/>
            <person name="Han C."/>
            <person name="Tapia R."/>
            <person name="Land M."/>
            <person name="Hauser L."/>
            <person name="Markowitz V."/>
            <person name="Cheng J.-F."/>
            <person name="Hugenholtz P."/>
            <person name="Woyke T."/>
            <person name="Wu D."/>
            <person name="Spring S."/>
            <person name="Pukall R."/>
            <person name="Steenblock K."/>
            <person name="Schneider S."/>
            <person name="Klenk H.-P."/>
            <person name="Eisen J.A."/>
        </authorList>
    </citation>
    <scope>NUCLEOTIDE SEQUENCE [LARGE SCALE GENOMIC DNA]</scope>
    <source>
        <strain evidence="11">DSM 15567 / CIP 107919 / 50-1 BON</strain>
    </source>
</reference>
<evidence type="ECO:0000256" key="8">
    <source>
        <dbReference type="SAM" id="Phobius"/>
    </source>
</evidence>
<dbReference type="InterPro" id="IPR036259">
    <property type="entry name" value="MFS_trans_sf"/>
</dbReference>
<evidence type="ECO:0000256" key="2">
    <source>
        <dbReference type="ARBA" id="ARBA00008537"/>
    </source>
</evidence>
<evidence type="ECO:0000256" key="5">
    <source>
        <dbReference type="ARBA" id="ARBA00022692"/>
    </source>
</evidence>
<evidence type="ECO:0000256" key="7">
    <source>
        <dbReference type="ARBA" id="ARBA00023136"/>
    </source>
</evidence>
<feature type="transmembrane region" description="Helical" evidence="8">
    <location>
        <begin position="335"/>
        <end position="354"/>
    </location>
</feature>
<dbReference type="EMBL" id="CP002360">
    <property type="protein sequence ID" value="AEE95565.1"/>
    <property type="molecule type" value="Genomic_DNA"/>
</dbReference>
<dbReference type="CDD" id="cd17321">
    <property type="entry name" value="MFS_MMR_MDR_like"/>
    <property type="match status" value="1"/>
</dbReference>
<keyword evidence="11" id="KW-1185">Reference proteome</keyword>
<feature type="transmembrane region" description="Helical" evidence="8">
    <location>
        <begin position="147"/>
        <end position="166"/>
    </location>
</feature>
<feature type="transmembrane region" description="Helical" evidence="8">
    <location>
        <begin position="88"/>
        <end position="110"/>
    </location>
</feature>
<keyword evidence="5 8" id="KW-0812">Transmembrane</keyword>
<comment type="subcellular location">
    <subcellularLocation>
        <location evidence="1">Cell membrane</location>
        <topology evidence="1">Multi-pass membrane protein</topology>
    </subcellularLocation>
</comment>
<dbReference type="PROSITE" id="PS50850">
    <property type="entry name" value="MFS"/>
    <property type="match status" value="1"/>
</dbReference>
<evidence type="ECO:0000256" key="1">
    <source>
        <dbReference type="ARBA" id="ARBA00004651"/>
    </source>
</evidence>
<comment type="similarity">
    <text evidence="2">Belongs to the major facilitator superfamily. EmrB family.</text>
</comment>
<reference evidence="10 11" key="2">
    <citation type="journal article" date="2011" name="Stand. Genomic Sci.">
        <title>Complete genome sequence of Mahella australiensis type strain (50-1 BON).</title>
        <authorList>
            <person name="Sikorski J."/>
            <person name="Teshima H."/>
            <person name="Nolan M."/>
            <person name="Lucas S."/>
            <person name="Hammon N."/>
            <person name="Deshpande S."/>
            <person name="Cheng J.F."/>
            <person name="Pitluck S."/>
            <person name="Liolios K."/>
            <person name="Pagani I."/>
            <person name="Ivanova N."/>
            <person name="Huntemann M."/>
            <person name="Mavromatis K."/>
            <person name="Ovchinikova G."/>
            <person name="Pati A."/>
            <person name="Tapia R."/>
            <person name="Han C."/>
            <person name="Goodwin L."/>
            <person name="Chen A."/>
            <person name="Palaniappan K."/>
            <person name="Land M."/>
            <person name="Hauser L."/>
            <person name="Ngatchou-Djao O.D."/>
            <person name="Rohde M."/>
            <person name="Pukall R."/>
            <person name="Spring S."/>
            <person name="Abt B."/>
            <person name="Goker M."/>
            <person name="Detter J.C."/>
            <person name="Woyke T."/>
            <person name="Bristow J."/>
            <person name="Markowitz V."/>
            <person name="Hugenholtz P."/>
            <person name="Eisen J.A."/>
            <person name="Kyrpides N.C."/>
            <person name="Klenk H.P."/>
            <person name="Lapidus A."/>
        </authorList>
    </citation>
    <scope>NUCLEOTIDE SEQUENCE [LARGE SCALE GENOMIC DNA]</scope>
    <source>
        <strain evidence="11">DSM 15567 / CIP 107919 / 50-1 BON</strain>
    </source>
</reference>
<dbReference type="PRINTS" id="PR01036">
    <property type="entry name" value="TCRTETB"/>
</dbReference>
<feature type="transmembrane region" description="Helical" evidence="8">
    <location>
        <begin position="56"/>
        <end position="76"/>
    </location>
</feature>
<proteinExistence type="inferred from homology"/>
<evidence type="ECO:0000313" key="11">
    <source>
        <dbReference type="Proteomes" id="UP000008457"/>
    </source>
</evidence>
<feature type="transmembrane region" description="Helical" evidence="8">
    <location>
        <begin position="172"/>
        <end position="191"/>
    </location>
</feature>